<feature type="transmembrane region" description="Helical" evidence="4">
    <location>
        <begin position="77"/>
        <end position="96"/>
    </location>
</feature>
<keyword evidence="4" id="KW-0472">Membrane</keyword>
<proteinExistence type="predicted"/>
<keyword evidence="7" id="KW-1185">Reference proteome</keyword>
<keyword evidence="4" id="KW-0812">Transmembrane</keyword>
<evidence type="ECO:0000313" key="6">
    <source>
        <dbReference type="EMBL" id="AQP50473.1"/>
    </source>
</evidence>
<dbReference type="KEGG" id="tfa:BW733_06145"/>
<accession>A0A1Q2CWH4</accession>
<dbReference type="EMBL" id="CP019607">
    <property type="protein sequence ID" value="AQP50473.1"/>
    <property type="molecule type" value="Genomic_DNA"/>
</dbReference>
<sequence>MDTRAPAYNADVAECGFWRRGFAQGAGYALPGLSFLIIPMLFAWGSPLPQLLLLGGLLLTLGVLAVGWAWATHWPEWARWLWVLALTVVISAVAFVTDSPGILGYYSVYVTMAAATLLPWLMARIVIIAVAVAAAGVSLMDAQPLAVMMAILALAMGLMVGLVLESEHKDRQLRQAEQRTAVFAVAAERERIGRDLHDILGHSLTTIAVKADLATRLVGRDDDAALAEVQALASIARQALSDVRSTASGMREVRLANEIASARSVLLAAGVEAVVPSALPPLTDERAELFGYVVREAVTNVVRHAGATTCTIECDESSVTVRDDGEGITRGGGGSGLKGLGQRVEEAGGSLAVDSSAAGTTVTARMEDA</sequence>
<organism evidence="6 7">
    <name type="scientific">Tessaracoccus flavescens</name>
    <dbReference type="NCBI Taxonomy" id="399497"/>
    <lineage>
        <taxon>Bacteria</taxon>
        <taxon>Bacillati</taxon>
        <taxon>Actinomycetota</taxon>
        <taxon>Actinomycetes</taxon>
        <taxon>Propionibacteriales</taxon>
        <taxon>Propionibacteriaceae</taxon>
        <taxon>Tessaracoccus</taxon>
    </lineage>
</organism>
<feature type="transmembrane region" description="Helical" evidence="4">
    <location>
        <begin position="108"/>
        <end position="139"/>
    </location>
</feature>
<dbReference type="STRING" id="399497.BW733_06145"/>
<dbReference type="InterPro" id="IPR036890">
    <property type="entry name" value="HATPase_C_sf"/>
</dbReference>
<dbReference type="SUPFAM" id="SSF55874">
    <property type="entry name" value="ATPase domain of HSP90 chaperone/DNA topoisomerase II/histidine kinase"/>
    <property type="match status" value="1"/>
</dbReference>
<dbReference type="InterPro" id="IPR011712">
    <property type="entry name" value="Sig_transdc_His_kin_sub3_dim/P"/>
</dbReference>
<gene>
    <name evidence="6" type="ORF">BW733_06145</name>
</gene>
<dbReference type="Proteomes" id="UP000188235">
    <property type="component" value="Chromosome"/>
</dbReference>
<dbReference type="PANTHER" id="PTHR24421">
    <property type="entry name" value="NITRATE/NITRITE SENSOR PROTEIN NARX-RELATED"/>
    <property type="match status" value="1"/>
</dbReference>
<dbReference type="AlphaFoldDB" id="A0A1Q2CWH4"/>
<keyword evidence="3" id="KW-0902">Two-component regulatory system</keyword>
<evidence type="ECO:0000256" key="2">
    <source>
        <dbReference type="ARBA" id="ARBA00022777"/>
    </source>
</evidence>
<evidence type="ECO:0000313" key="7">
    <source>
        <dbReference type="Proteomes" id="UP000188235"/>
    </source>
</evidence>
<keyword evidence="2" id="KW-0418">Kinase</keyword>
<dbReference type="SMART" id="SM00387">
    <property type="entry name" value="HATPase_c"/>
    <property type="match status" value="1"/>
</dbReference>
<dbReference type="PANTHER" id="PTHR24421:SF63">
    <property type="entry name" value="SENSOR HISTIDINE KINASE DESK"/>
    <property type="match status" value="1"/>
</dbReference>
<dbReference type="Gene3D" id="1.20.5.1930">
    <property type="match status" value="1"/>
</dbReference>
<dbReference type="Pfam" id="PF02518">
    <property type="entry name" value="HATPase_c"/>
    <property type="match status" value="1"/>
</dbReference>
<dbReference type="RefSeq" id="WP_077348864.1">
    <property type="nucleotide sequence ID" value="NZ_CP019607.1"/>
</dbReference>
<evidence type="ECO:0000256" key="4">
    <source>
        <dbReference type="SAM" id="Phobius"/>
    </source>
</evidence>
<keyword evidence="4" id="KW-1133">Transmembrane helix</keyword>
<reference evidence="6 7" key="1">
    <citation type="journal article" date="2008" name="Int. J. Syst. Evol. Microbiol.">
        <title>Tessaracoccus flavescens sp. nov., isolated from marine sediment.</title>
        <authorList>
            <person name="Lee D.W."/>
            <person name="Lee S.D."/>
        </authorList>
    </citation>
    <scope>NUCLEOTIDE SEQUENCE [LARGE SCALE GENOMIC DNA]</scope>
    <source>
        <strain evidence="6 7">SST-39T</strain>
    </source>
</reference>
<feature type="transmembrane region" description="Helical" evidence="4">
    <location>
        <begin position="145"/>
        <end position="164"/>
    </location>
</feature>
<dbReference type="GO" id="GO:0000155">
    <property type="term" value="F:phosphorelay sensor kinase activity"/>
    <property type="evidence" value="ECO:0007669"/>
    <property type="project" value="InterPro"/>
</dbReference>
<feature type="domain" description="Histidine kinase/HSP90-like ATPase" evidence="5">
    <location>
        <begin position="285"/>
        <end position="368"/>
    </location>
</feature>
<evidence type="ECO:0000256" key="1">
    <source>
        <dbReference type="ARBA" id="ARBA00022679"/>
    </source>
</evidence>
<dbReference type="InterPro" id="IPR003594">
    <property type="entry name" value="HATPase_dom"/>
</dbReference>
<evidence type="ECO:0000259" key="5">
    <source>
        <dbReference type="SMART" id="SM00387"/>
    </source>
</evidence>
<protein>
    <recommendedName>
        <fullName evidence="5">Histidine kinase/HSP90-like ATPase domain-containing protein</fullName>
    </recommendedName>
</protein>
<dbReference type="GO" id="GO:0046983">
    <property type="term" value="F:protein dimerization activity"/>
    <property type="evidence" value="ECO:0007669"/>
    <property type="project" value="InterPro"/>
</dbReference>
<feature type="transmembrane region" description="Helical" evidence="4">
    <location>
        <begin position="51"/>
        <end position="71"/>
    </location>
</feature>
<dbReference type="Gene3D" id="3.30.565.10">
    <property type="entry name" value="Histidine kinase-like ATPase, C-terminal domain"/>
    <property type="match status" value="1"/>
</dbReference>
<dbReference type="GO" id="GO:0016020">
    <property type="term" value="C:membrane"/>
    <property type="evidence" value="ECO:0007669"/>
    <property type="project" value="InterPro"/>
</dbReference>
<name>A0A1Q2CWH4_9ACTN</name>
<dbReference type="OrthoDB" id="5241784at2"/>
<feature type="transmembrane region" description="Helical" evidence="4">
    <location>
        <begin position="26"/>
        <end position="44"/>
    </location>
</feature>
<keyword evidence="1" id="KW-0808">Transferase</keyword>
<evidence type="ECO:0000256" key="3">
    <source>
        <dbReference type="ARBA" id="ARBA00023012"/>
    </source>
</evidence>
<dbReference type="InterPro" id="IPR050482">
    <property type="entry name" value="Sensor_HK_TwoCompSys"/>
</dbReference>
<dbReference type="Pfam" id="PF07730">
    <property type="entry name" value="HisKA_3"/>
    <property type="match status" value="1"/>
</dbReference>